<evidence type="ECO:0000256" key="2">
    <source>
        <dbReference type="ARBA" id="ARBA00022737"/>
    </source>
</evidence>
<dbReference type="InterPro" id="IPR002885">
    <property type="entry name" value="PPR_rpt"/>
</dbReference>
<reference evidence="5 6" key="1">
    <citation type="journal article" date="2024" name="Plant J.">
        <title>Genome sequences and population genomics reveal climatic adaptation and genomic divergence between two closely related sweetgum species.</title>
        <authorList>
            <person name="Xu W.Q."/>
            <person name="Ren C.Q."/>
            <person name="Zhang X.Y."/>
            <person name="Comes H.P."/>
            <person name="Liu X.H."/>
            <person name="Li Y.G."/>
            <person name="Kettle C.J."/>
            <person name="Jalonen R."/>
            <person name="Gaisberger H."/>
            <person name="Ma Y.Z."/>
            <person name="Qiu Y.X."/>
        </authorList>
    </citation>
    <scope>NUCLEOTIDE SEQUENCE [LARGE SCALE GENOMIC DNA]</scope>
    <source>
        <strain evidence="5">Hangzhou</strain>
    </source>
</reference>
<dbReference type="Pfam" id="PF13041">
    <property type="entry name" value="PPR_2"/>
    <property type="match status" value="1"/>
</dbReference>
<organism evidence="5 6">
    <name type="scientific">Liquidambar formosana</name>
    <name type="common">Formosan gum</name>
    <dbReference type="NCBI Taxonomy" id="63359"/>
    <lineage>
        <taxon>Eukaryota</taxon>
        <taxon>Viridiplantae</taxon>
        <taxon>Streptophyta</taxon>
        <taxon>Embryophyta</taxon>
        <taxon>Tracheophyta</taxon>
        <taxon>Spermatophyta</taxon>
        <taxon>Magnoliopsida</taxon>
        <taxon>eudicotyledons</taxon>
        <taxon>Gunneridae</taxon>
        <taxon>Pentapetalae</taxon>
        <taxon>Saxifragales</taxon>
        <taxon>Altingiaceae</taxon>
        <taxon>Liquidambar</taxon>
    </lineage>
</organism>
<dbReference type="GO" id="GO:0009451">
    <property type="term" value="P:RNA modification"/>
    <property type="evidence" value="ECO:0007669"/>
    <property type="project" value="InterPro"/>
</dbReference>
<dbReference type="NCBIfam" id="TIGR00756">
    <property type="entry name" value="PPR"/>
    <property type="match status" value="3"/>
</dbReference>
<dbReference type="Gene3D" id="1.25.40.10">
    <property type="entry name" value="Tetratricopeptide repeat domain"/>
    <property type="match status" value="4"/>
</dbReference>
<evidence type="ECO:0000313" key="6">
    <source>
        <dbReference type="Proteomes" id="UP001415857"/>
    </source>
</evidence>
<dbReference type="FunFam" id="1.25.40.10:FF:000987">
    <property type="entry name" value="Pentatricopeptide repeat-containing protein At3g14330"/>
    <property type="match status" value="1"/>
</dbReference>
<sequence>MMIPAISLSTYRTVKPNPTVTSCSHLPKPKPLTSSTATFKSLSKSGKLDEALRLIESSPSKSSTTENDLEAYSLFLHACISRKSLEHGQRLYLKLLLSRDRGNQNLLDKPTLKSKLITLYSVCGRVDEARRIFDDGFETGRVPESVWVAMAIGYSRNGYLKEALLLYRQMLCGFVQPGNFSFSMALKACSDMLDFWVGKAIHAQIMKSNEEPDQVVNNALVRLYSECGCFEEVLRVLEGMPHWNVVSWNSLIGGFVRRDKVFESLSTFRRMQGEGMGFSWVTLTTILPVCARLTALVSGKEIHAQIVKSTAKPDVPVLNSLMDMYAKCGAMEYCRRVFEGMQIKDLTSWNTMLTGYAINGCMTEAMEFFDEMVDSGYSPDGVTFIALLSGCSHAGLPHDGMRVFDRMEKDYGVLPNLEHYACLVDILGRAGRIKEALEVVRNMPIKPSGSIWGSLLNSCRLYGEISLAEVIAKCLFELEPKNPGNYVMLSNIYANAGMWEGVKMVREMMETRGIKKEAGCSWIQIKNRIHTFVAGGGIEFCSSAEYKKVWSELMEAMEEVGYVPNTGVVLHDVEEEMKEMWVCGHSERLATIFALVHTAPRMPIRITKNLRVCIDCHSWMKIVSRVTKRVIVLRDTNRFHHFEKGACSCKDYW</sequence>
<dbReference type="PROSITE" id="PS51375">
    <property type="entry name" value="PPR"/>
    <property type="match status" value="3"/>
</dbReference>
<dbReference type="Proteomes" id="UP001415857">
    <property type="component" value="Unassembled WGS sequence"/>
</dbReference>
<evidence type="ECO:0000256" key="1">
    <source>
        <dbReference type="ARBA" id="ARBA00006643"/>
    </source>
</evidence>
<dbReference type="InterPro" id="IPR046848">
    <property type="entry name" value="E_motif"/>
</dbReference>
<dbReference type="InterPro" id="IPR046960">
    <property type="entry name" value="PPR_At4g14850-like_plant"/>
</dbReference>
<evidence type="ECO:0000256" key="3">
    <source>
        <dbReference type="PROSITE-ProRule" id="PRU00708"/>
    </source>
</evidence>
<proteinExistence type="inferred from homology"/>
<feature type="domain" description="DYW" evidence="4">
    <location>
        <begin position="561"/>
        <end position="653"/>
    </location>
</feature>
<gene>
    <name evidence="5" type="ORF">L1049_009105</name>
</gene>
<comment type="similarity">
    <text evidence="1">Belongs to the PPR family. PCMP-H subfamily.</text>
</comment>
<dbReference type="FunFam" id="1.25.40.10:FF:000366">
    <property type="entry name" value="Pentatricopeptide (PPR) repeat-containing protein"/>
    <property type="match status" value="1"/>
</dbReference>
<keyword evidence="2" id="KW-0677">Repeat</keyword>
<dbReference type="InterPro" id="IPR011990">
    <property type="entry name" value="TPR-like_helical_dom_sf"/>
</dbReference>
<dbReference type="Pfam" id="PF20431">
    <property type="entry name" value="E_motif"/>
    <property type="match status" value="1"/>
</dbReference>
<accession>A0AAP0SAV6</accession>
<feature type="repeat" description="PPR" evidence="3">
    <location>
        <begin position="380"/>
        <end position="410"/>
    </location>
</feature>
<comment type="caution">
    <text evidence="5">The sequence shown here is derived from an EMBL/GenBank/DDBJ whole genome shotgun (WGS) entry which is preliminary data.</text>
</comment>
<dbReference type="EMBL" id="JBBPBK010000002">
    <property type="protein sequence ID" value="KAK9290926.1"/>
    <property type="molecule type" value="Genomic_DNA"/>
</dbReference>
<dbReference type="InterPro" id="IPR032867">
    <property type="entry name" value="DYW_dom"/>
</dbReference>
<dbReference type="PANTHER" id="PTHR47926:SF452">
    <property type="entry name" value="PENTATRICOPEPTIDE REPEAT-CONTAINING PROTEIN"/>
    <property type="match status" value="1"/>
</dbReference>
<evidence type="ECO:0000313" key="5">
    <source>
        <dbReference type="EMBL" id="KAK9290926.1"/>
    </source>
</evidence>
<dbReference type="GO" id="GO:0003729">
    <property type="term" value="F:mRNA binding"/>
    <property type="evidence" value="ECO:0007669"/>
    <property type="project" value="UniProtKB-ARBA"/>
</dbReference>
<dbReference type="AlphaFoldDB" id="A0AAP0SAV6"/>
<feature type="repeat" description="PPR" evidence="3">
    <location>
        <begin position="345"/>
        <end position="379"/>
    </location>
</feature>
<name>A0AAP0SAV6_LIQFO</name>
<feature type="repeat" description="PPR" evidence="3">
    <location>
        <begin position="244"/>
        <end position="278"/>
    </location>
</feature>
<dbReference type="FunFam" id="1.25.40.10:FF:000031">
    <property type="entry name" value="Pentatricopeptide repeat-containing protein mitochondrial"/>
    <property type="match status" value="1"/>
</dbReference>
<evidence type="ECO:0000259" key="4">
    <source>
        <dbReference type="Pfam" id="PF14432"/>
    </source>
</evidence>
<keyword evidence="6" id="KW-1185">Reference proteome</keyword>
<dbReference type="Pfam" id="PF01535">
    <property type="entry name" value="PPR"/>
    <property type="match status" value="6"/>
</dbReference>
<protein>
    <recommendedName>
        <fullName evidence="4">DYW domain-containing protein</fullName>
    </recommendedName>
</protein>
<dbReference type="FunFam" id="1.25.40.10:FF:001389">
    <property type="entry name" value="Pentatricopeptide repeat-containing protein At3g14330"/>
    <property type="match status" value="1"/>
</dbReference>
<dbReference type="Pfam" id="PF14432">
    <property type="entry name" value="DYW_deaminase"/>
    <property type="match status" value="1"/>
</dbReference>
<dbReference type="PANTHER" id="PTHR47926">
    <property type="entry name" value="PENTATRICOPEPTIDE REPEAT-CONTAINING PROTEIN"/>
    <property type="match status" value="1"/>
</dbReference>
<dbReference type="GO" id="GO:0008270">
    <property type="term" value="F:zinc ion binding"/>
    <property type="evidence" value="ECO:0007669"/>
    <property type="project" value="InterPro"/>
</dbReference>